<dbReference type="OrthoDB" id="1430233at2"/>
<dbReference type="EMBL" id="LZFP01000001">
    <property type="protein sequence ID" value="OBR42379.1"/>
    <property type="molecule type" value="Genomic_DNA"/>
</dbReference>
<proteinExistence type="predicted"/>
<protein>
    <recommendedName>
        <fullName evidence="1">DUF4136 domain-containing protein</fullName>
    </recommendedName>
</protein>
<dbReference type="STRING" id="1836467.BTR34_11480"/>
<feature type="domain" description="DUF4136" evidence="1">
    <location>
        <begin position="21"/>
        <end position="171"/>
    </location>
</feature>
<gene>
    <name evidence="2" type="ORF">A9200_03095</name>
</gene>
<dbReference type="AlphaFoldDB" id="A0A1B7ZFM8"/>
<dbReference type="Gene3D" id="3.30.160.670">
    <property type="match status" value="1"/>
</dbReference>
<dbReference type="Pfam" id="PF13590">
    <property type="entry name" value="DUF4136"/>
    <property type="match status" value="1"/>
</dbReference>
<dbReference type="PROSITE" id="PS51257">
    <property type="entry name" value="PROKAR_LIPOPROTEIN"/>
    <property type="match status" value="1"/>
</dbReference>
<comment type="caution">
    <text evidence="2">The sequence shown here is derived from an EMBL/GenBank/DDBJ whole genome shotgun (WGS) entry which is preliminary data.</text>
</comment>
<dbReference type="Proteomes" id="UP000092164">
    <property type="component" value="Unassembled WGS sequence"/>
</dbReference>
<dbReference type="RefSeq" id="WP_068481756.1">
    <property type="nucleotide sequence ID" value="NZ_CP018760.1"/>
</dbReference>
<sequence length="172" mass="18979">MRIFFLSIVLIVLASCGTIRVNYDYDNKTDFTSYTTYNYFGDMETGLSELDEKRLMNALDATLGEKGFMFAEEPDVFINIKSSVYKTQQRNNVGVGLGGGGGNIGGGVSIGIPVGGPKLNRELQIDFVDAVKDILIWQAISESPFREGDTPEEKSDKLKAVVDKIFSKYPPQ</sequence>
<reference evidence="3" key="1">
    <citation type="submission" date="2016-06" db="EMBL/GenBank/DDBJ databases">
        <authorList>
            <person name="Zhan P."/>
        </authorList>
    </citation>
    <scope>NUCLEOTIDE SEQUENCE [LARGE SCALE GENOMIC DNA]</scope>
    <source>
        <strain evidence="3">T28</strain>
    </source>
</reference>
<keyword evidence="3" id="KW-1185">Reference proteome</keyword>
<organism evidence="2 3">
    <name type="scientific">Maribacter hydrothermalis</name>
    <dbReference type="NCBI Taxonomy" id="1836467"/>
    <lineage>
        <taxon>Bacteria</taxon>
        <taxon>Pseudomonadati</taxon>
        <taxon>Bacteroidota</taxon>
        <taxon>Flavobacteriia</taxon>
        <taxon>Flavobacteriales</taxon>
        <taxon>Flavobacteriaceae</taxon>
        <taxon>Maribacter</taxon>
    </lineage>
</organism>
<dbReference type="InterPro" id="IPR025411">
    <property type="entry name" value="DUF4136"/>
</dbReference>
<evidence type="ECO:0000259" key="1">
    <source>
        <dbReference type="Pfam" id="PF13590"/>
    </source>
</evidence>
<evidence type="ECO:0000313" key="3">
    <source>
        <dbReference type="Proteomes" id="UP000092164"/>
    </source>
</evidence>
<evidence type="ECO:0000313" key="2">
    <source>
        <dbReference type="EMBL" id="OBR42379.1"/>
    </source>
</evidence>
<accession>A0A1B7ZFM8</accession>
<name>A0A1B7ZFM8_9FLAO</name>
<dbReference type="KEGG" id="mart:BTR34_11480"/>